<organism evidence="2 3">
    <name type="scientific">Funiculus sociatus GB2-A5</name>
    <dbReference type="NCBI Taxonomy" id="2933946"/>
    <lineage>
        <taxon>Bacteria</taxon>
        <taxon>Bacillati</taxon>
        <taxon>Cyanobacteriota</taxon>
        <taxon>Cyanophyceae</taxon>
        <taxon>Coleofasciculales</taxon>
        <taxon>Coleofasciculaceae</taxon>
        <taxon>Funiculus</taxon>
    </lineage>
</organism>
<sequence length="234" mass="24753">MSPMKTSAFMKKLSMITAGVTFITLGSLANAPPVKAAIIAVDDSGSWATGTDTLANLGFNMVTVPDSPEAELSSVSTLSSPFGNLTFSPTVEKRYIGSSWTTWSHGHMGEVYYSGANVVTTKIKLPFGISAFDLYVEPDMFSTYKITVTVIDSSLATLTQEINGFGGAKYFGFYATNGGVLSSVTITDRTGGAANGFAMAEFRLAAREIPETSSVLGILTFCALGVRSRLLSQQ</sequence>
<comment type="caution">
    <text evidence="2">The sequence shown here is derived from an EMBL/GenBank/DDBJ whole genome shotgun (WGS) entry which is preliminary data.</text>
</comment>
<feature type="signal peptide" evidence="1">
    <location>
        <begin position="1"/>
        <end position="36"/>
    </location>
</feature>
<keyword evidence="3" id="KW-1185">Reference proteome</keyword>
<evidence type="ECO:0008006" key="4">
    <source>
        <dbReference type="Google" id="ProtNLM"/>
    </source>
</evidence>
<protein>
    <recommendedName>
        <fullName evidence="4">PEP-CTERM sorting domain-containing protein</fullName>
    </recommendedName>
</protein>
<dbReference type="EMBL" id="JAMPKK010000058">
    <property type="protein sequence ID" value="MEP0867059.1"/>
    <property type="molecule type" value="Genomic_DNA"/>
</dbReference>
<keyword evidence="1" id="KW-0732">Signal</keyword>
<dbReference type="Proteomes" id="UP001442494">
    <property type="component" value="Unassembled WGS sequence"/>
</dbReference>
<accession>A0ABV0JUB6</accession>
<evidence type="ECO:0000313" key="3">
    <source>
        <dbReference type="Proteomes" id="UP001442494"/>
    </source>
</evidence>
<evidence type="ECO:0000313" key="2">
    <source>
        <dbReference type="EMBL" id="MEP0867059.1"/>
    </source>
</evidence>
<name>A0ABV0JUB6_9CYAN</name>
<evidence type="ECO:0000256" key="1">
    <source>
        <dbReference type="SAM" id="SignalP"/>
    </source>
</evidence>
<gene>
    <name evidence="2" type="ORF">NDI37_21650</name>
</gene>
<reference evidence="2 3" key="1">
    <citation type="submission" date="2022-04" db="EMBL/GenBank/DDBJ databases">
        <title>Positive selection, recombination, and allopatry shape intraspecific diversity of widespread and dominant cyanobacteria.</title>
        <authorList>
            <person name="Wei J."/>
            <person name="Shu W."/>
            <person name="Hu C."/>
        </authorList>
    </citation>
    <scope>NUCLEOTIDE SEQUENCE [LARGE SCALE GENOMIC DNA]</scope>
    <source>
        <strain evidence="2 3">GB2-A5</strain>
    </source>
</reference>
<proteinExistence type="predicted"/>
<feature type="chain" id="PRO_5047418042" description="PEP-CTERM sorting domain-containing protein" evidence="1">
    <location>
        <begin position="37"/>
        <end position="234"/>
    </location>
</feature>